<dbReference type="OrthoDB" id="2400219at2759"/>
<comment type="caution">
    <text evidence="2">The sequence shown here is derived from an EMBL/GenBank/DDBJ whole genome shotgun (WGS) entry which is preliminary data.</text>
</comment>
<reference evidence="2" key="1">
    <citation type="submission" date="2019-10" db="EMBL/GenBank/DDBJ databases">
        <title>Conservation and host-specific expression of non-tandemly repeated heterogenous ribosome RNA gene in arbuscular mycorrhizal fungi.</title>
        <authorList>
            <person name="Maeda T."/>
            <person name="Kobayashi Y."/>
            <person name="Nakagawa T."/>
            <person name="Ezawa T."/>
            <person name="Yamaguchi K."/>
            <person name="Bino T."/>
            <person name="Nishimoto Y."/>
            <person name="Shigenobu S."/>
            <person name="Kawaguchi M."/>
        </authorList>
    </citation>
    <scope>NUCLEOTIDE SEQUENCE</scope>
    <source>
        <strain evidence="2">HR1</strain>
    </source>
</reference>
<evidence type="ECO:0000313" key="3">
    <source>
        <dbReference type="Proteomes" id="UP000615446"/>
    </source>
</evidence>
<dbReference type="Proteomes" id="UP000615446">
    <property type="component" value="Unassembled WGS sequence"/>
</dbReference>
<dbReference type="EMBL" id="BLAL01000278">
    <property type="protein sequence ID" value="GES99118.1"/>
    <property type="molecule type" value="Genomic_DNA"/>
</dbReference>
<gene>
    <name evidence="2" type="ORF">RCL2_002563400</name>
</gene>
<feature type="coiled-coil region" evidence="1">
    <location>
        <begin position="192"/>
        <end position="228"/>
    </location>
</feature>
<accession>A0A8H3M9Z9</accession>
<name>A0A8H3M9Z9_9GLOM</name>
<evidence type="ECO:0000313" key="2">
    <source>
        <dbReference type="EMBL" id="GES99118.1"/>
    </source>
</evidence>
<proteinExistence type="predicted"/>
<sequence length="231" mass="26996">MHPYGQRNLGLPHSVQCDEFDMRRIEHLENGQILIICMFDLQAKELQKLKSFQIDLAFKRVHVMENLSRIAVKFYHIDGTSWECILGNLNAAQAKGLGFDAIYWLKFNSEVYSLATSIPSKLDSDYRQLYVLSSLNNHISNMENEIRERNGNTVMRGRRLDEGLFKVAEVHDKFGVPYTRKDKKKLEKPRVKKIEERKVQSAERQVANSRAQAEVEKLELENMKLRRELEN</sequence>
<organism evidence="2 3">
    <name type="scientific">Rhizophagus clarus</name>
    <dbReference type="NCBI Taxonomy" id="94130"/>
    <lineage>
        <taxon>Eukaryota</taxon>
        <taxon>Fungi</taxon>
        <taxon>Fungi incertae sedis</taxon>
        <taxon>Mucoromycota</taxon>
        <taxon>Glomeromycotina</taxon>
        <taxon>Glomeromycetes</taxon>
        <taxon>Glomerales</taxon>
        <taxon>Glomeraceae</taxon>
        <taxon>Rhizophagus</taxon>
    </lineage>
</organism>
<protein>
    <submittedName>
        <fullName evidence="2">Uncharacterized protein</fullName>
    </submittedName>
</protein>
<keyword evidence="1" id="KW-0175">Coiled coil</keyword>
<evidence type="ECO:0000256" key="1">
    <source>
        <dbReference type="SAM" id="Coils"/>
    </source>
</evidence>
<dbReference type="AlphaFoldDB" id="A0A8H3M9Z9"/>